<organism evidence="8 9">
    <name type="scientific">Dinoroseobacter shibae (strain DSM 16493 / NCIMB 14021 / DFL 12)</name>
    <dbReference type="NCBI Taxonomy" id="398580"/>
    <lineage>
        <taxon>Bacteria</taxon>
        <taxon>Pseudomonadati</taxon>
        <taxon>Pseudomonadota</taxon>
        <taxon>Alphaproteobacteria</taxon>
        <taxon>Rhodobacterales</taxon>
        <taxon>Roseobacteraceae</taxon>
        <taxon>Dinoroseobacter</taxon>
    </lineage>
</organism>
<dbReference type="STRING" id="398580.Dshi_1810"/>
<evidence type="ECO:0000256" key="4">
    <source>
        <dbReference type="ARBA" id="ARBA00022989"/>
    </source>
</evidence>
<evidence type="ECO:0000313" key="8">
    <source>
        <dbReference type="EMBL" id="ABV93552.1"/>
    </source>
</evidence>
<dbReference type="PANTHER" id="PTHR43124:SF3">
    <property type="entry name" value="CHLORAMPHENICOL EFFLUX PUMP RV0191"/>
    <property type="match status" value="1"/>
</dbReference>
<dbReference type="InterPro" id="IPR011701">
    <property type="entry name" value="MFS"/>
</dbReference>
<proteinExistence type="predicted"/>
<dbReference type="EMBL" id="CP000830">
    <property type="protein sequence ID" value="ABV93552.1"/>
    <property type="molecule type" value="Genomic_DNA"/>
</dbReference>
<keyword evidence="5 6" id="KW-0472">Membrane</keyword>
<dbReference type="GO" id="GO:0005886">
    <property type="term" value="C:plasma membrane"/>
    <property type="evidence" value="ECO:0007669"/>
    <property type="project" value="UniProtKB-SubCell"/>
</dbReference>
<dbReference type="InterPro" id="IPR036259">
    <property type="entry name" value="MFS_trans_sf"/>
</dbReference>
<feature type="transmembrane region" description="Helical" evidence="6">
    <location>
        <begin position="136"/>
        <end position="157"/>
    </location>
</feature>
<dbReference type="Pfam" id="PF07690">
    <property type="entry name" value="MFS_1"/>
    <property type="match status" value="1"/>
</dbReference>
<evidence type="ECO:0000256" key="3">
    <source>
        <dbReference type="ARBA" id="ARBA00022692"/>
    </source>
</evidence>
<dbReference type="OrthoDB" id="6095882at2"/>
<protein>
    <submittedName>
        <fullName evidence="8">Putative major facilitator superfamily transport protein</fullName>
    </submittedName>
</protein>
<dbReference type="PANTHER" id="PTHR43124">
    <property type="entry name" value="PURINE EFFLUX PUMP PBUE"/>
    <property type="match status" value="1"/>
</dbReference>
<dbReference type="KEGG" id="dsh:Dshi_1810"/>
<feature type="transmembrane region" description="Helical" evidence="6">
    <location>
        <begin position="363"/>
        <end position="383"/>
    </location>
</feature>
<evidence type="ECO:0000256" key="5">
    <source>
        <dbReference type="ARBA" id="ARBA00023136"/>
    </source>
</evidence>
<dbReference type="InterPro" id="IPR020846">
    <property type="entry name" value="MFS_dom"/>
</dbReference>
<dbReference type="RefSeq" id="WP_012178482.1">
    <property type="nucleotide sequence ID" value="NC_009952.1"/>
</dbReference>
<feature type="transmembrane region" description="Helical" evidence="6">
    <location>
        <begin position="221"/>
        <end position="242"/>
    </location>
</feature>
<dbReference type="Proteomes" id="UP000006833">
    <property type="component" value="Chromosome"/>
</dbReference>
<feature type="transmembrane region" description="Helical" evidence="6">
    <location>
        <begin position="79"/>
        <end position="105"/>
    </location>
</feature>
<dbReference type="eggNOG" id="COG2814">
    <property type="taxonomic scope" value="Bacteria"/>
</dbReference>
<accession>A8LMK7</accession>
<feature type="transmembrane region" description="Helical" evidence="6">
    <location>
        <begin position="111"/>
        <end position="129"/>
    </location>
</feature>
<evidence type="ECO:0000259" key="7">
    <source>
        <dbReference type="PROSITE" id="PS50850"/>
    </source>
</evidence>
<dbReference type="HOGENOM" id="CLU_001265_63_1_5"/>
<evidence type="ECO:0000256" key="2">
    <source>
        <dbReference type="ARBA" id="ARBA00022475"/>
    </source>
</evidence>
<feature type="transmembrane region" description="Helical" evidence="6">
    <location>
        <begin position="163"/>
        <end position="183"/>
    </location>
</feature>
<dbReference type="InterPro" id="IPR050189">
    <property type="entry name" value="MFS_Efflux_Transporters"/>
</dbReference>
<dbReference type="PROSITE" id="PS50850">
    <property type="entry name" value="MFS"/>
    <property type="match status" value="1"/>
</dbReference>
<sequence length="390" mass="40043">MTHAVPSVTDWPRVLLLWGAGLGAAAQYGKVSVIFDRLPALYPEAGALLGWAVSLVGGVGIVLGITAGIVVARLTLRRALIWALWLGAAMSLLQGLAPPLWLFLASRLVEGASHLAIVVAAPTLIASLSAERDRGLTLTLWGTFFGVAFAILSWAGLPLVDRAGAPALFLAHALFMSAAALALSRSLPEVPTGPVPPLPGLGALARQHLAIYRSPRLSAPAAGWLFYTFCFVSLLTLLPAYLDPGQRAFLIGAMPLLSIATSMTLGVWMLRRMSSIAVIQIGFLASAACALALLAVPGSPAICLAFAAALGLVQGASFAAVPDLNPGAQDRALANGAMAQTGNIGNTLGTPVLFALASLGGHGVMMATLCALLLAGAAAHWGLHLARRAA</sequence>
<keyword evidence="4 6" id="KW-1133">Transmembrane helix</keyword>
<evidence type="ECO:0000313" key="9">
    <source>
        <dbReference type="Proteomes" id="UP000006833"/>
    </source>
</evidence>
<dbReference type="Gene3D" id="1.20.1250.20">
    <property type="entry name" value="MFS general substrate transporter like domains"/>
    <property type="match status" value="1"/>
</dbReference>
<reference evidence="9" key="1">
    <citation type="journal article" date="2010" name="ISME J.">
        <title>The complete genome sequence of the algal symbiont Dinoroseobacter shibae: a hitchhiker's guide to life in the sea.</title>
        <authorList>
            <person name="Wagner-Dobler I."/>
            <person name="Ballhausen B."/>
            <person name="Berger M."/>
            <person name="Brinkhoff T."/>
            <person name="Buchholz I."/>
            <person name="Bunk B."/>
            <person name="Cypionka H."/>
            <person name="Daniel R."/>
            <person name="Drepper T."/>
            <person name="Gerdts G."/>
            <person name="Hahnke S."/>
            <person name="Han C."/>
            <person name="Jahn D."/>
            <person name="Kalhoefer D."/>
            <person name="Kiss H."/>
            <person name="Klenk H.P."/>
            <person name="Kyrpides N."/>
            <person name="Liebl W."/>
            <person name="Liesegang H."/>
            <person name="Meincke L."/>
            <person name="Pati A."/>
            <person name="Petersen J."/>
            <person name="Piekarski T."/>
            <person name="Pommerenke C."/>
            <person name="Pradella S."/>
            <person name="Pukall R."/>
            <person name="Rabus R."/>
            <person name="Stackebrandt E."/>
            <person name="Thole S."/>
            <person name="Thompson L."/>
            <person name="Tielen P."/>
            <person name="Tomasch J."/>
            <person name="von Jan M."/>
            <person name="Wanphrut N."/>
            <person name="Wichels A."/>
            <person name="Zech H."/>
            <person name="Simon M."/>
        </authorList>
    </citation>
    <scope>NUCLEOTIDE SEQUENCE [LARGE SCALE GENOMIC DNA]</scope>
    <source>
        <strain evidence="9">DSM 16493 / NCIMB 14021 / DFL 12</strain>
    </source>
</reference>
<evidence type="ECO:0000256" key="6">
    <source>
        <dbReference type="SAM" id="Phobius"/>
    </source>
</evidence>
<comment type="subcellular location">
    <subcellularLocation>
        <location evidence="1">Cell membrane</location>
        <topology evidence="1">Multi-pass membrane protein</topology>
    </subcellularLocation>
</comment>
<gene>
    <name evidence="8" type="ordered locus">Dshi_1810</name>
</gene>
<feature type="transmembrane region" description="Helical" evidence="6">
    <location>
        <begin position="50"/>
        <end position="72"/>
    </location>
</feature>
<dbReference type="SUPFAM" id="SSF103473">
    <property type="entry name" value="MFS general substrate transporter"/>
    <property type="match status" value="1"/>
</dbReference>
<dbReference type="AlphaFoldDB" id="A8LMK7"/>
<feature type="domain" description="Major facilitator superfamily (MFS) profile" evidence="7">
    <location>
        <begin position="13"/>
        <end position="390"/>
    </location>
</feature>
<evidence type="ECO:0000256" key="1">
    <source>
        <dbReference type="ARBA" id="ARBA00004651"/>
    </source>
</evidence>
<name>A8LMK7_DINSH</name>
<keyword evidence="9" id="KW-1185">Reference proteome</keyword>
<dbReference type="GO" id="GO:0022857">
    <property type="term" value="F:transmembrane transporter activity"/>
    <property type="evidence" value="ECO:0007669"/>
    <property type="project" value="InterPro"/>
</dbReference>
<keyword evidence="2" id="KW-1003">Cell membrane</keyword>
<keyword evidence="3 6" id="KW-0812">Transmembrane</keyword>
<feature type="transmembrane region" description="Helical" evidence="6">
    <location>
        <begin position="248"/>
        <end position="270"/>
    </location>
</feature>
<feature type="transmembrane region" description="Helical" evidence="6">
    <location>
        <begin position="302"/>
        <end position="321"/>
    </location>
</feature>